<dbReference type="EMBL" id="JACAZE010000003">
    <property type="protein sequence ID" value="KAF7319645.1"/>
    <property type="molecule type" value="Genomic_DNA"/>
</dbReference>
<keyword evidence="4" id="KW-1185">Reference proteome</keyword>
<dbReference type="PANTHER" id="PTHR11559">
    <property type="entry name" value="CARBOXYLESTERASE"/>
    <property type="match status" value="1"/>
</dbReference>
<proteinExistence type="predicted"/>
<dbReference type="InterPro" id="IPR029058">
    <property type="entry name" value="AB_hydrolase_fold"/>
</dbReference>
<dbReference type="InterPro" id="IPR050309">
    <property type="entry name" value="Type-B_Carboxylest/Lipase"/>
</dbReference>
<feature type="domain" description="Carboxylesterase type B" evidence="2">
    <location>
        <begin position="24"/>
        <end position="541"/>
    </location>
</feature>
<evidence type="ECO:0000259" key="2">
    <source>
        <dbReference type="Pfam" id="PF00135"/>
    </source>
</evidence>
<keyword evidence="1" id="KW-0732">Signal</keyword>
<dbReference type="AlphaFoldDB" id="A0A8H6TPY6"/>
<comment type="caution">
    <text evidence="3">The sequence shown here is derived from an EMBL/GenBank/DDBJ whole genome shotgun (WGS) entry which is preliminary data.</text>
</comment>
<evidence type="ECO:0000256" key="1">
    <source>
        <dbReference type="SAM" id="SignalP"/>
    </source>
</evidence>
<dbReference type="Gene3D" id="3.40.50.1820">
    <property type="entry name" value="alpha/beta hydrolase"/>
    <property type="match status" value="1"/>
</dbReference>
<dbReference type="OrthoDB" id="408631at2759"/>
<evidence type="ECO:0000313" key="4">
    <source>
        <dbReference type="Proteomes" id="UP000613580"/>
    </source>
</evidence>
<organism evidence="3 4">
    <name type="scientific">Mycena chlorophos</name>
    <name type="common">Agaric fungus</name>
    <name type="synonym">Agaricus chlorophos</name>
    <dbReference type="NCBI Taxonomy" id="658473"/>
    <lineage>
        <taxon>Eukaryota</taxon>
        <taxon>Fungi</taxon>
        <taxon>Dikarya</taxon>
        <taxon>Basidiomycota</taxon>
        <taxon>Agaricomycotina</taxon>
        <taxon>Agaricomycetes</taxon>
        <taxon>Agaricomycetidae</taxon>
        <taxon>Agaricales</taxon>
        <taxon>Marasmiineae</taxon>
        <taxon>Mycenaceae</taxon>
        <taxon>Mycena</taxon>
    </lineage>
</organism>
<evidence type="ECO:0000313" key="3">
    <source>
        <dbReference type="EMBL" id="KAF7319645.1"/>
    </source>
</evidence>
<name>A0A8H6TPY6_MYCCL</name>
<feature type="signal peptide" evidence="1">
    <location>
        <begin position="1"/>
        <end position="21"/>
    </location>
</feature>
<dbReference type="Pfam" id="PF00135">
    <property type="entry name" value="COesterase"/>
    <property type="match status" value="1"/>
</dbReference>
<feature type="chain" id="PRO_5034300558" evidence="1">
    <location>
        <begin position="22"/>
        <end position="551"/>
    </location>
</feature>
<sequence length="551" mass="59589">MRTLTLSFTVLFLLAVSSAFGQTSPTVRVGNTTIVGRQIPNFGQDFFGGIPYAEPPTGLRRFVPPALKTRLDVSTFNATEYGATCIQPAAGVPLVSEDCLSVNILRPSGLPAGDRLPVLFWTYGGGFLNGNTVVYNATLIVQQSVARGTPIIFVSFNYRLGPLGFPQGLEAAEHGALNLGLKDQLAALEWVQANIQFFGGDPRKVTMFGESAGSTLTSLSFLNPSINRLARAGIFESGWASTLGMYPPSRNQVDWDNFASSIPTCAGLPASQIFSCIQLNASSSEILTAITSADALSVELYAWTPVLDGELITDLPSKLLAEGQFAKLPFMTGTNLDEGTLFTPQTFNSTEDLEEFLYEGMLRMGANLSAPPSEALRKSVQELLVLYPDEPALGAPFGTGNDTFGLSPVFKRTAAILTDLMFLALRRQTVSAFNLAGVPVYSYLFTQPQPELPAYDGVTHGTEVAYVYGYPADQSAVSIALSDVMVDYWISFATSLTPNDGLGIARPRWEEYTLTNETLMQLNGANLTLIPDNFRTEQTNFINANSELWGR</sequence>
<protein>
    <submittedName>
        <fullName evidence="3">COesterase domain-containing protein</fullName>
    </submittedName>
</protein>
<reference evidence="3" key="1">
    <citation type="submission" date="2020-05" db="EMBL/GenBank/DDBJ databases">
        <title>Mycena genomes resolve the evolution of fungal bioluminescence.</title>
        <authorList>
            <person name="Tsai I.J."/>
        </authorList>
    </citation>
    <scope>NUCLEOTIDE SEQUENCE</scope>
    <source>
        <strain evidence="3">110903Hualien_Pintung</strain>
    </source>
</reference>
<dbReference type="SUPFAM" id="SSF53474">
    <property type="entry name" value="alpha/beta-Hydrolases"/>
    <property type="match status" value="1"/>
</dbReference>
<dbReference type="InterPro" id="IPR002018">
    <property type="entry name" value="CarbesteraseB"/>
</dbReference>
<dbReference type="Proteomes" id="UP000613580">
    <property type="component" value="Unassembled WGS sequence"/>
</dbReference>
<gene>
    <name evidence="3" type="ORF">HMN09_00304900</name>
</gene>
<accession>A0A8H6TPY6</accession>